<evidence type="ECO:0000256" key="3">
    <source>
        <dbReference type="ARBA" id="ARBA00023125"/>
    </source>
</evidence>
<organism evidence="6 7">
    <name type="scientific">Saccharopolyspora karakumensis</name>
    <dbReference type="NCBI Taxonomy" id="2530386"/>
    <lineage>
        <taxon>Bacteria</taxon>
        <taxon>Bacillati</taxon>
        <taxon>Actinomycetota</taxon>
        <taxon>Actinomycetes</taxon>
        <taxon>Pseudonocardiales</taxon>
        <taxon>Pseudonocardiaceae</taxon>
        <taxon>Saccharopolyspora</taxon>
    </lineage>
</organism>
<evidence type="ECO:0000256" key="1">
    <source>
        <dbReference type="ARBA" id="ARBA00009437"/>
    </source>
</evidence>
<dbReference type="SUPFAM" id="SSF53850">
    <property type="entry name" value="Periplasmic binding protein-like II"/>
    <property type="match status" value="1"/>
</dbReference>
<evidence type="ECO:0000313" key="6">
    <source>
        <dbReference type="EMBL" id="TDD85410.1"/>
    </source>
</evidence>
<dbReference type="AlphaFoldDB" id="A0A4R5BK99"/>
<dbReference type="Proteomes" id="UP000294723">
    <property type="component" value="Unassembled WGS sequence"/>
</dbReference>
<protein>
    <submittedName>
        <fullName evidence="6">LysR family transcriptional regulator</fullName>
    </submittedName>
</protein>
<proteinExistence type="inferred from homology"/>
<dbReference type="GO" id="GO:0003700">
    <property type="term" value="F:DNA-binding transcription factor activity"/>
    <property type="evidence" value="ECO:0007669"/>
    <property type="project" value="InterPro"/>
</dbReference>
<dbReference type="PRINTS" id="PR00039">
    <property type="entry name" value="HTHLYSR"/>
</dbReference>
<dbReference type="InterPro" id="IPR036390">
    <property type="entry name" value="WH_DNA-bd_sf"/>
</dbReference>
<feature type="domain" description="HTH lysR-type" evidence="5">
    <location>
        <begin position="1"/>
        <end position="58"/>
    </location>
</feature>
<comment type="similarity">
    <text evidence="1">Belongs to the LysR transcriptional regulatory family.</text>
</comment>
<dbReference type="RefSeq" id="WP_132684882.1">
    <property type="nucleotide sequence ID" value="NZ_SMLA01000036.1"/>
</dbReference>
<gene>
    <name evidence="6" type="ORF">E1202_21125</name>
</gene>
<dbReference type="GO" id="GO:0003677">
    <property type="term" value="F:DNA binding"/>
    <property type="evidence" value="ECO:0007669"/>
    <property type="project" value="UniProtKB-KW"/>
</dbReference>
<name>A0A4R5BK99_9PSEU</name>
<keyword evidence="7" id="KW-1185">Reference proteome</keyword>
<dbReference type="Pfam" id="PF03466">
    <property type="entry name" value="LysR_substrate"/>
    <property type="match status" value="1"/>
</dbReference>
<evidence type="ECO:0000259" key="5">
    <source>
        <dbReference type="PROSITE" id="PS50931"/>
    </source>
</evidence>
<keyword evidence="3" id="KW-0238">DNA-binding</keyword>
<dbReference type="InterPro" id="IPR005119">
    <property type="entry name" value="LysR_subst-bd"/>
</dbReference>
<dbReference type="Gene3D" id="1.10.10.10">
    <property type="entry name" value="Winged helix-like DNA-binding domain superfamily/Winged helix DNA-binding domain"/>
    <property type="match status" value="1"/>
</dbReference>
<evidence type="ECO:0000256" key="4">
    <source>
        <dbReference type="ARBA" id="ARBA00023163"/>
    </source>
</evidence>
<dbReference type="PANTHER" id="PTHR30346:SF28">
    <property type="entry name" value="HTH-TYPE TRANSCRIPTIONAL REGULATOR CYNR"/>
    <property type="match status" value="1"/>
</dbReference>
<comment type="caution">
    <text evidence="6">The sequence shown here is derived from an EMBL/GenBank/DDBJ whole genome shotgun (WGS) entry which is preliminary data.</text>
</comment>
<dbReference type="InterPro" id="IPR036388">
    <property type="entry name" value="WH-like_DNA-bd_sf"/>
</dbReference>
<keyword evidence="2" id="KW-0805">Transcription regulation</keyword>
<sequence length="299" mass="33207">MEVRRLRYLVHLAEHGSFTRAAASLHIAQPALSQQIRLLERELGAELVDRRPTGIALTAVGEVAVAEARQVMDRIDRAERAIRDAVTGQSGRLRIAYTRSAPGGVTAELVDRFREHHPDIELALTTGWTARNIDDLRNGSLDAAFVRPPLDVPDLRCDTLTTEELLLAVPAEHELASVRTVRREQVEDQPVVLWPRENAAGMYDRIVNQIWPGSTPRVVREEPDDEQLLRAVADNAGIAPVPAPRARSLRTRGVRLKHLAAPRPTVDLALAYHPETSPALNHFLDLCRQMPNADAAQPR</sequence>
<dbReference type="PANTHER" id="PTHR30346">
    <property type="entry name" value="TRANSCRIPTIONAL DUAL REGULATOR HCAR-RELATED"/>
    <property type="match status" value="1"/>
</dbReference>
<accession>A0A4R5BK99</accession>
<dbReference type="Gene3D" id="3.40.190.10">
    <property type="entry name" value="Periplasmic binding protein-like II"/>
    <property type="match status" value="2"/>
</dbReference>
<dbReference type="EMBL" id="SMLA01000036">
    <property type="protein sequence ID" value="TDD85410.1"/>
    <property type="molecule type" value="Genomic_DNA"/>
</dbReference>
<dbReference type="PROSITE" id="PS50931">
    <property type="entry name" value="HTH_LYSR"/>
    <property type="match status" value="1"/>
</dbReference>
<dbReference type="FunFam" id="1.10.10.10:FF:000001">
    <property type="entry name" value="LysR family transcriptional regulator"/>
    <property type="match status" value="1"/>
</dbReference>
<dbReference type="CDD" id="cd08414">
    <property type="entry name" value="PBP2_LTTR_aromatics_like"/>
    <property type="match status" value="1"/>
</dbReference>
<dbReference type="Pfam" id="PF00126">
    <property type="entry name" value="HTH_1"/>
    <property type="match status" value="1"/>
</dbReference>
<reference evidence="6 7" key="1">
    <citation type="submission" date="2019-03" db="EMBL/GenBank/DDBJ databases">
        <title>Draft genome sequences of novel Actinobacteria.</title>
        <authorList>
            <person name="Sahin N."/>
            <person name="Ay H."/>
            <person name="Saygin H."/>
        </authorList>
    </citation>
    <scope>NUCLEOTIDE SEQUENCE [LARGE SCALE GENOMIC DNA]</scope>
    <source>
        <strain evidence="6 7">5K548</strain>
    </source>
</reference>
<dbReference type="GO" id="GO:0032993">
    <property type="term" value="C:protein-DNA complex"/>
    <property type="evidence" value="ECO:0007669"/>
    <property type="project" value="TreeGrafter"/>
</dbReference>
<evidence type="ECO:0000256" key="2">
    <source>
        <dbReference type="ARBA" id="ARBA00023015"/>
    </source>
</evidence>
<dbReference type="SUPFAM" id="SSF46785">
    <property type="entry name" value="Winged helix' DNA-binding domain"/>
    <property type="match status" value="1"/>
</dbReference>
<dbReference type="InterPro" id="IPR000847">
    <property type="entry name" value="LysR_HTH_N"/>
</dbReference>
<evidence type="ECO:0000313" key="7">
    <source>
        <dbReference type="Proteomes" id="UP000294723"/>
    </source>
</evidence>
<keyword evidence="4" id="KW-0804">Transcription</keyword>